<gene>
    <name evidence="1" type="ORF">HNR53_000734</name>
</gene>
<dbReference type="Proteomes" id="UP000531594">
    <property type="component" value="Unassembled WGS sequence"/>
</dbReference>
<evidence type="ECO:0008006" key="3">
    <source>
        <dbReference type="Google" id="ProtNLM"/>
    </source>
</evidence>
<dbReference type="Pfam" id="PF14178">
    <property type="entry name" value="YppF"/>
    <property type="match status" value="1"/>
</dbReference>
<dbReference type="EMBL" id="JACHGK010000002">
    <property type="protein sequence ID" value="MBB6444126.1"/>
    <property type="molecule type" value="Genomic_DNA"/>
</dbReference>
<evidence type="ECO:0000313" key="2">
    <source>
        <dbReference type="Proteomes" id="UP000531594"/>
    </source>
</evidence>
<dbReference type="RefSeq" id="WP_184522900.1">
    <property type="nucleotide sequence ID" value="NZ_JACHGK010000002.1"/>
</dbReference>
<protein>
    <recommendedName>
        <fullName evidence="3">YppF-like protein</fullName>
    </recommendedName>
</protein>
<reference evidence="1 2" key="1">
    <citation type="submission" date="2020-08" db="EMBL/GenBank/DDBJ databases">
        <title>Genomic Encyclopedia of Type Strains, Phase IV (KMG-IV): sequencing the most valuable type-strain genomes for metagenomic binning, comparative biology and taxonomic classification.</title>
        <authorList>
            <person name="Goeker M."/>
        </authorList>
    </citation>
    <scope>NUCLEOTIDE SEQUENCE [LARGE SCALE GENOMIC DNA]</scope>
    <source>
        <strain evidence="1 2">DSM 5391</strain>
    </source>
</reference>
<name>A0A7X0HRC5_9BACI</name>
<evidence type="ECO:0000313" key="1">
    <source>
        <dbReference type="EMBL" id="MBB6444126.1"/>
    </source>
</evidence>
<dbReference type="InterPro" id="IPR025553">
    <property type="entry name" value="YppF"/>
</dbReference>
<accession>A0A7X0HRC5</accession>
<proteinExistence type="predicted"/>
<sequence>MSVKGLMYEFVMIKKQNTLNLNEQLDFAQKCYLTGEINIVEYKRLFCKLNNQGAVKPDDFIFNNRELITDVC</sequence>
<comment type="caution">
    <text evidence="1">The sequence shown here is derived from an EMBL/GenBank/DDBJ whole genome shotgun (WGS) entry which is preliminary data.</text>
</comment>
<dbReference type="AlphaFoldDB" id="A0A7X0HRC5"/>
<keyword evidence="2" id="KW-1185">Reference proteome</keyword>
<organism evidence="1 2">
    <name type="scientific">Bacillus benzoevorans</name>
    <dbReference type="NCBI Taxonomy" id="1456"/>
    <lineage>
        <taxon>Bacteria</taxon>
        <taxon>Bacillati</taxon>
        <taxon>Bacillota</taxon>
        <taxon>Bacilli</taxon>
        <taxon>Bacillales</taxon>
        <taxon>Bacillaceae</taxon>
        <taxon>Bacillus</taxon>
    </lineage>
</organism>